<sequence>MQRVRVMIKGDCVIIKAGGVEVVIDSKGLVVKGGEIKAE</sequence>
<evidence type="ECO:0000313" key="1">
    <source>
        <dbReference type="EMBL" id="CUU39628.1"/>
    </source>
</evidence>
<reference evidence="2" key="1">
    <citation type="submission" date="2015-11" db="EMBL/GenBank/DDBJ databases">
        <authorList>
            <person name="Anvar S.Y."/>
        </authorList>
    </citation>
    <scope>NUCLEOTIDE SEQUENCE [LARGE SCALE GENOMIC DNA]</scope>
</reference>
<evidence type="ECO:0008006" key="3">
    <source>
        <dbReference type="Google" id="ProtNLM"/>
    </source>
</evidence>
<dbReference type="Proteomes" id="UP000064525">
    <property type="component" value="Chromosome I"/>
</dbReference>
<organism evidence="1 2">
    <name type="scientific">Helicobacter typhlonius</name>
    <dbReference type="NCBI Taxonomy" id="76936"/>
    <lineage>
        <taxon>Bacteria</taxon>
        <taxon>Pseudomonadati</taxon>
        <taxon>Campylobacterota</taxon>
        <taxon>Epsilonproteobacteria</taxon>
        <taxon>Campylobacterales</taxon>
        <taxon>Helicobacteraceae</taxon>
        <taxon>Helicobacter</taxon>
    </lineage>
</organism>
<dbReference type="EMBL" id="LN907858">
    <property type="protein sequence ID" value="CUU39628.1"/>
    <property type="molecule type" value="Genomic_DNA"/>
</dbReference>
<dbReference type="KEGG" id="hty:BN2458_PEG0742"/>
<name>A0A0S4PUC6_9HELI</name>
<dbReference type="AlphaFoldDB" id="A0A0S4PUC6"/>
<evidence type="ECO:0000313" key="2">
    <source>
        <dbReference type="Proteomes" id="UP000064525"/>
    </source>
</evidence>
<accession>A0A0S4PUC6</accession>
<gene>
    <name evidence="1" type="ORF">BN2458_PEG0742</name>
</gene>
<protein>
    <recommendedName>
        <fullName evidence="3">VgrG protein</fullName>
    </recommendedName>
</protein>
<proteinExistence type="predicted"/>